<accession>A0A225VZJ5</accession>
<dbReference type="STRING" id="4795.A0A225VZJ5"/>
<dbReference type="InterPro" id="IPR012337">
    <property type="entry name" value="RNaseH-like_sf"/>
</dbReference>
<dbReference type="InterPro" id="IPR039537">
    <property type="entry name" value="Retrotran_Ty1/copia-like"/>
</dbReference>
<comment type="caution">
    <text evidence="12">The sequence shown here is derived from an EMBL/GenBank/DDBJ whole genome shotgun (WGS) entry which is preliminary data.</text>
</comment>
<dbReference type="GO" id="GO:0004519">
    <property type="term" value="F:endonuclease activity"/>
    <property type="evidence" value="ECO:0007669"/>
    <property type="project" value="UniProtKB-KW"/>
</dbReference>
<evidence type="ECO:0000259" key="11">
    <source>
        <dbReference type="PROSITE" id="PS50994"/>
    </source>
</evidence>
<feature type="compositionally biased region" description="Basic and acidic residues" evidence="10">
    <location>
        <begin position="112"/>
        <end position="124"/>
    </location>
</feature>
<keyword evidence="7" id="KW-0695">RNA-directed DNA polymerase</keyword>
<dbReference type="Proteomes" id="UP000198211">
    <property type="component" value="Unassembled WGS sequence"/>
</dbReference>
<evidence type="ECO:0000256" key="4">
    <source>
        <dbReference type="ARBA" id="ARBA00022801"/>
    </source>
</evidence>
<feature type="region of interest" description="Disordered" evidence="10">
    <location>
        <begin position="103"/>
        <end position="124"/>
    </location>
</feature>
<evidence type="ECO:0000256" key="6">
    <source>
        <dbReference type="ARBA" id="ARBA00022908"/>
    </source>
</evidence>
<reference evidence="13" key="1">
    <citation type="submission" date="2017-03" db="EMBL/GenBank/DDBJ databases">
        <title>Phytopthora megakarya and P. palmivora, two closely related causual agents of cacao black pod achieved similar genome size and gene model numbers by different mechanisms.</title>
        <authorList>
            <person name="Ali S."/>
            <person name="Shao J."/>
            <person name="Larry D.J."/>
            <person name="Kronmiller B."/>
            <person name="Shen D."/>
            <person name="Strem M.D."/>
            <person name="Melnick R.L."/>
            <person name="Guiltinan M.J."/>
            <person name="Tyler B.M."/>
            <person name="Meinhardt L.W."/>
            <person name="Bailey B.A."/>
        </authorList>
    </citation>
    <scope>NUCLEOTIDE SEQUENCE [LARGE SCALE GENOMIC DNA]</scope>
    <source>
        <strain evidence="13">zdho120</strain>
    </source>
</reference>
<dbReference type="Gene3D" id="3.30.420.10">
    <property type="entry name" value="Ribonuclease H-like superfamily/Ribonuclease H"/>
    <property type="match status" value="1"/>
</dbReference>
<name>A0A225VZJ5_9STRA</name>
<organism evidence="12 13">
    <name type="scientific">Phytophthora megakarya</name>
    <dbReference type="NCBI Taxonomy" id="4795"/>
    <lineage>
        <taxon>Eukaryota</taxon>
        <taxon>Sar</taxon>
        <taxon>Stramenopiles</taxon>
        <taxon>Oomycota</taxon>
        <taxon>Peronosporomycetes</taxon>
        <taxon>Peronosporales</taxon>
        <taxon>Peronosporaceae</taxon>
        <taxon>Phytophthora</taxon>
    </lineage>
</organism>
<dbReference type="GO" id="GO:0015074">
    <property type="term" value="P:DNA integration"/>
    <property type="evidence" value="ECO:0007669"/>
    <property type="project" value="UniProtKB-KW"/>
</dbReference>
<evidence type="ECO:0000256" key="9">
    <source>
        <dbReference type="ARBA" id="ARBA00023172"/>
    </source>
</evidence>
<evidence type="ECO:0000256" key="3">
    <source>
        <dbReference type="ARBA" id="ARBA00022759"/>
    </source>
</evidence>
<dbReference type="EMBL" id="NBNE01002459">
    <property type="protein sequence ID" value="OWZ10389.1"/>
    <property type="molecule type" value="Genomic_DNA"/>
</dbReference>
<dbReference type="GO" id="GO:0016787">
    <property type="term" value="F:hydrolase activity"/>
    <property type="evidence" value="ECO:0007669"/>
    <property type="project" value="UniProtKB-KW"/>
</dbReference>
<evidence type="ECO:0000256" key="2">
    <source>
        <dbReference type="ARBA" id="ARBA00022723"/>
    </source>
</evidence>
<keyword evidence="4" id="KW-0378">Hydrolase</keyword>
<keyword evidence="3" id="KW-0255">Endonuclease</keyword>
<dbReference type="PROSITE" id="PS50994">
    <property type="entry name" value="INTEGRASE"/>
    <property type="match status" value="1"/>
</dbReference>
<dbReference type="InterPro" id="IPR036397">
    <property type="entry name" value="RNaseH_sf"/>
</dbReference>
<evidence type="ECO:0000256" key="7">
    <source>
        <dbReference type="ARBA" id="ARBA00022918"/>
    </source>
</evidence>
<proteinExistence type="predicted"/>
<dbReference type="PANTHER" id="PTHR42648:SF11">
    <property type="entry name" value="TRANSPOSON TY4-P GAG-POL POLYPROTEIN"/>
    <property type="match status" value="1"/>
</dbReference>
<feature type="domain" description="Integrase catalytic" evidence="11">
    <location>
        <begin position="10"/>
        <end position="124"/>
    </location>
</feature>
<sequence length="124" mass="13982">MSYRNSKGSKDEQPISIIHMNTYGPMKAMGVYGSVGTIKYFLSIIDDNTKKEVFEKVEELLPQLEREGKFTTRRIRSDGGSEFMDAALKNFCKGKGIVFQTSNAFSPEENGAAERDHQNKLGRH</sequence>
<evidence type="ECO:0000256" key="8">
    <source>
        <dbReference type="ARBA" id="ARBA00022932"/>
    </source>
</evidence>
<dbReference type="GO" id="GO:0003964">
    <property type="term" value="F:RNA-directed DNA polymerase activity"/>
    <property type="evidence" value="ECO:0007669"/>
    <property type="project" value="UniProtKB-KW"/>
</dbReference>
<gene>
    <name evidence="12" type="ORF">PHMEG_00016766</name>
</gene>
<protein>
    <submittedName>
        <fullName evidence="12">Retrotransposon Tca5 Polyprotein</fullName>
    </submittedName>
</protein>
<keyword evidence="8" id="KW-0548">Nucleotidyltransferase</keyword>
<keyword evidence="13" id="KW-1185">Reference proteome</keyword>
<keyword evidence="6" id="KW-0229">DNA integration</keyword>
<keyword evidence="8" id="KW-0239">DNA-directed DNA polymerase</keyword>
<evidence type="ECO:0000313" key="12">
    <source>
        <dbReference type="EMBL" id="OWZ10389.1"/>
    </source>
</evidence>
<dbReference type="SUPFAM" id="SSF53098">
    <property type="entry name" value="Ribonuclease H-like"/>
    <property type="match status" value="1"/>
</dbReference>
<dbReference type="GO" id="GO:0006310">
    <property type="term" value="P:DNA recombination"/>
    <property type="evidence" value="ECO:0007669"/>
    <property type="project" value="UniProtKB-KW"/>
</dbReference>
<dbReference type="GO" id="GO:0046872">
    <property type="term" value="F:metal ion binding"/>
    <property type="evidence" value="ECO:0007669"/>
    <property type="project" value="UniProtKB-KW"/>
</dbReference>
<evidence type="ECO:0000256" key="5">
    <source>
        <dbReference type="ARBA" id="ARBA00022842"/>
    </source>
</evidence>
<dbReference type="PANTHER" id="PTHR42648">
    <property type="entry name" value="TRANSPOSASE, PUTATIVE-RELATED"/>
    <property type="match status" value="1"/>
</dbReference>
<evidence type="ECO:0000313" key="13">
    <source>
        <dbReference type="Proteomes" id="UP000198211"/>
    </source>
</evidence>
<evidence type="ECO:0000256" key="10">
    <source>
        <dbReference type="SAM" id="MobiDB-lite"/>
    </source>
</evidence>
<keyword evidence="5" id="KW-0460">Magnesium</keyword>
<dbReference type="GO" id="GO:0003676">
    <property type="term" value="F:nucleic acid binding"/>
    <property type="evidence" value="ECO:0007669"/>
    <property type="project" value="InterPro"/>
</dbReference>
<keyword evidence="1" id="KW-0540">Nuclease</keyword>
<keyword evidence="8" id="KW-0808">Transferase</keyword>
<keyword evidence="9" id="KW-0233">DNA recombination</keyword>
<dbReference type="GO" id="GO:0003887">
    <property type="term" value="F:DNA-directed DNA polymerase activity"/>
    <property type="evidence" value="ECO:0007669"/>
    <property type="project" value="UniProtKB-KW"/>
</dbReference>
<dbReference type="AlphaFoldDB" id="A0A225VZJ5"/>
<evidence type="ECO:0000256" key="1">
    <source>
        <dbReference type="ARBA" id="ARBA00022722"/>
    </source>
</evidence>
<keyword evidence="2" id="KW-0479">Metal-binding</keyword>
<dbReference type="InterPro" id="IPR001584">
    <property type="entry name" value="Integrase_cat-core"/>
</dbReference>
<dbReference type="OrthoDB" id="6772736at2759"/>